<dbReference type="Proteomes" id="UP000184063">
    <property type="component" value="Unassembled WGS sequence"/>
</dbReference>
<dbReference type="VEuPathDB" id="FungiDB:ASPFODRAFT_71416"/>
<evidence type="ECO:0000313" key="5">
    <source>
        <dbReference type="Proteomes" id="UP000184063"/>
    </source>
</evidence>
<dbReference type="Pfam" id="PF12796">
    <property type="entry name" value="Ank_2"/>
    <property type="match status" value="3"/>
</dbReference>
<dbReference type="OrthoDB" id="366390at2759"/>
<evidence type="ECO:0000313" key="4">
    <source>
        <dbReference type="EMBL" id="OJZ85607.1"/>
    </source>
</evidence>
<evidence type="ECO:0000256" key="3">
    <source>
        <dbReference type="PROSITE-ProRule" id="PRU00023"/>
    </source>
</evidence>
<evidence type="ECO:0000256" key="2">
    <source>
        <dbReference type="ARBA" id="ARBA00023043"/>
    </source>
</evidence>
<feature type="repeat" description="ANK" evidence="3">
    <location>
        <begin position="386"/>
        <end position="418"/>
    </location>
</feature>
<dbReference type="PANTHER" id="PTHR24198:SF165">
    <property type="entry name" value="ANKYRIN REPEAT-CONTAINING PROTEIN-RELATED"/>
    <property type="match status" value="1"/>
</dbReference>
<organism evidence="4 5">
    <name type="scientific">Aspergillus luchuensis (strain CBS 106.47)</name>
    <dbReference type="NCBI Taxonomy" id="1137211"/>
    <lineage>
        <taxon>Eukaryota</taxon>
        <taxon>Fungi</taxon>
        <taxon>Dikarya</taxon>
        <taxon>Ascomycota</taxon>
        <taxon>Pezizomycotina</taxon>
        <taxon>Eurotiomycetes</taxon>
        <taxon>Eurotiomycetidae</taxon>
        <taxon>Eurotiales</taxon>
        <taxon>Aspergillaceae</taxon>
        <taxon>Aspergillus</taxon>
        <taxon>Aspergillus subgen. Circumdati</taxon>
    </lineage>
</organism>
<evidence type="ECO:0000256" key="1">
    <source>
        <dbReference type="ARBA" id="ARBA00022737"/>
    </source>
</evidence>
<dbReference type="InterPro" id="IPR036770">
    <property type="entry name" value="Ankyrin_rpt-contain_sf"/>
</dbReference>
<dbReference type="SUPFAM" id="SSF48403">
    <property type="entry name" value="Ankyrin repeat"/>
    <property type="match status" value="3"/>
</dbReference>
<dbReference type="SMART" id="SM00248">
    <property type="entry name" value="ANK"/>
    <property type="match status" value="12"/>
</dbReference>
<reference evidence="5" key="1">
    <citation type="journal article" date="2017" name="Genome Biol.">
        <title>Comparative genomics reveals high biological diversity and specific adaptations in the industrially and medically important fungal genus Aspergillus.</title>
        <authorList>
            <person name="de Vries R.P."/>
            <person name="Riley R."/>
            <person name="Wiebenga A."/>
            <person name="Aguilar-Osorio G."/>
            <person name="Amillis S."/>
            <person name="Uchima C.A."/>
            <person name="Anderluh G."/>
            <person name="Asadollahi M."/>
            <person name="Askin M."/>
            <person name="Barry K."/>
            <person name="Battaglia E."/>
            <person name="Bayram O."/>
            <person name="Benocci T."/>
            <person name="Braus-Stromeyer S.A."/>
            <person name="Caldana C."/>
            <person name="Canovas D."/>
            <person name="Cerqueira G.C."/>
            <person name="Chen F."/>
            <person name="Chen W."/>
            <person name="Choi C."/>
            <person name="Clum A."/>
            <person name="Dos Santos R.A."/>
            <person name="Damasio A.R."/>
            <person name="Diallinas G."/>
            <person name="Emri T."/>
            <person name="Fekete E."/>
            <person name="Flipphi M."/>
            <person name="Freyberg S."/>
            <person name="Gallo A."/>
            <person name="Gournas C."/>
            <person name="Habgood R."/>
            <person name="Hainaut M."/>
            <person name="Harispe M.L."/>
            <person name="Henrissat B."/>
            <person name="Hilden K.S."/>
            <person name="Hope R."/>
            <person name="Hossain A."/>
            <person name="Karabika E."/>
            <person name="Karaffa L."/>
            <person name="Karanyi Z."/>
            <person name="Krasevec N."/>
            <person name="Kuo A."/>
            <person name="Kusch H."/>
            <person name="LaButti K."/>
            <person name="Lagendijk E.L."/>
            <person name="Lapidus A."/>
            <person name="Levasseur A."/>
            <person name="Lindquist E."/>
            <person name="Lipzen A."/>
            <person name="Logrieco A.F."/>
            <person name="MacCabe A."/>
            <person name="Maekelae M.R."/>
            <person name="Malavazi I."/>
            <person name="Melin P."/>
            <person name="Meyer V."/>
            <person name="Mielnichuk N."/>
            <person name="Miskei M."/>
            <person name="Molnar A.P."/>
            <person name="Mule G."/>
            <person name="Ngan C.Y."/>
            <person name="Orejas M."/>
            <person name="Orosz E."/>
            <person name="Ouedraogo J.P."/>
            <person name="Overkamp K.M."/>
            <person name="Park H.-S."/>
            <person name="Perrone G."/>
            <person name="Piumi F."/>
            <person name="Punt P.J."/>
            <person name="Ram A.F."/>
            <person name="Ramon A."/>
            <person name="Rauscher S."/>
            <person name="Record E."/>
            <person name="Riano-Pachon D.M."/>
            <person name="Robert V."/>
            <person name="Roehrig J."/>
            <person name="Ruller R."/>
            <person name="Salamov A."/>
            <person name="Salih N.S."/>
            <person name="Samson R.A."/>
            <person name="Sandor E."/>
            <person name="Sanguinetti M."/>
            <person name="Schuetze T."/>
            <person name="Sepcic K."/>
            <person name="Shelest E."/>
            <person name="Sherlock G."/>
            <person name="Sophianopoulou V."/>
            <person name="Squina F.M."/>
            <person name="Sun H."/>
            <person name="Susca A."/>
            <person name="Todd R.B."/>
            <person name="Tsang A."/>
            <person name="Unkles S.E."/>
            <person name="van de Wiele N."/>
            <person name="van Rossen-Uffink D."/>
            <person name="Oliveira J.V."/>
            <person name="Vesth T.C."/>
            <person name="Visser J."/>
            <person name="Yu J.-H."/>
            <person name="Zhou M."/>
            <person name="Andersen M.R."/>
            <person name="Archer D.B."/>
            <person name="Baker S.E."/>
            <person name="Benoit I."/>
            <person name="Brakhage A.A."/>
            <person name="Braus G.H."/>
            <person name="Fischer R."/>
            <person name="Frisvad J.C."/>
            <person name="Goldman G.H."/>
            <person name="Houbraken J."/>
            <person name="Oakley B."/>
            <person name="Pocsi I."/>
            <person name="Scazzocchio C."/>
            <person name="Seiboth B."/>
            <person name="vanKuyk P.A."/>
            <person name="Wortman J."/>
            <person name="Dyer P.S."/>
            <person name="Grigoriev I.V."/>
        </authorList>
    </citation>
    <scope>NUCLEOTIDE SEQUENCE [LARGE SCALE GENOMIC DNA]</scope>
    <source>
        <strain evidence="5">CBS 106.47</strain>
    </source>
</reference>
<dbReference type="PROSITE" id="PS50088">
    <property type="entry name" value="ANK_REPEAT"/>
    <property type="match status" value="4"/>
</dbReference>
<dbReference type="PROSITE" id="PS50297">
    <property type="entry name" value="ANK_REP_REGION"/>
    <property type="match status" value="3"/>
</dbReference>
<gene>
    <name evidence="4" type="ORF">ASPFODRAFT_71416</name>
</gene>
<dbReference type="AlphaFoldDB" id="A0A1M3TFT0"/>
<dbReference type="InterPro" id="IPR002110">
    <property type="entry name" value="Ankyrin_rpt"/>
</dbReference>
<dbReference type="EMBL" id="KV878242">
    <property type="protein sequence ID" value="OJZ85607.1"/>
    <property type="molecule type" value="Genomic_DNA"/>
</dbReference>
<sequence>MAALLLPVELIEQIVGHLECACDINAFARTHGNFYRVVNPMLYRHNVRHNNSSALSWGIEHRCLATVQKSLSAGASANECDPDTLWRPMPLAVIEGDEAIVQYLYEQGGVDIRHTRRWLNPRHEAYDRGPGSLLLLAAVHGHEALVRFFMDHLPRPYHVDYPADSDGRTPLMEAAAEGHLAIVRWLVDAGADIHARDHENWTPLVLSARGGHLEVMRFLLQRGADPTIPTAPDGCSALCWAARLSRFECVRCLLDAGVMDQLARCQGSESPSSHNAAMCPLTSNALLECDNIVDLLFERWDYLASTVEPANKAALLCVAAARGNAALVRQLLECHGYDPNSRCGQVFIWDDLPTALCWAVVRGHAEVVQVLLADGADASPSPGQVGMRKPLIEAIKQGSEAMVSMLLSAGADPNEQDAQVGFAALKHAIPFEGIFRRLLAVGADPTAVDCQGDTIPATVLASGHTALVQALIDQGLDLSRHMCRANFLHQAIRGGAAVLDLLVRTGKWNSYILPEHLDKTACEQALVIATSTGKVEILQWLLDRGFSVAELSPTVNLIAEAACTAASDADAAETIDLLLQHGLDINKRIQKNVGCETALAHVAYHYNLHMDSDTGRVRLRMLVDRGAHLLPPRSPSERYNPYTSTTAVCVGVSSVLDEMIFQEMEARREPWIAVEWLFKYAELDARDRWDWEGVKMIKRYSWRVRYPVPK</sequence>
<dbReference type="Gene3D" id="1.25.40.20">
    <property type="entry name" value="Ankyrin repeat-containing domain"/>
    <property type="match status" value="4"/>
</dbReference>
<feature type="repeat" description="ANK" evidence="3">
    <location>
        <begin position="351"/>
        <end position="383"/>
    </location>
</feature>
<dbReference type="PANTHER" id="PTHR24198">
    <property type="entry name" value="ANKYRIN REPEAT AND PROTEIN KINASE DOMAIN-CONTAINING PROTEIN"/>
    <property type="match status" value="1"/>
</dbReference>
<dbReference type="PRINTS" id="PR01415">
    <property type="entry name" value="ANKYRIN"/>
</dbReference>
<name>A0A1M3TFT0_ASPLC</name>
<keyword evidence="2 3" id="KW-0040">ANK repeat</keyword>
<accession>A0A1M3TFT0</accession>
<keyword evidence="1" id="KW-0677">Repeat</keyword>
<proteinExistence type="predicted"/>
<feature type="repeat" description="ANK" evidence="3">
    <location>
        <begin position="199"/>
        <end position="231"/>
    </location>
</feature>
<protein>
    <recommendedName>
        <fullName evidence="6">F-box domain-containing protein</fullName>
    </recommendedName>
</protein>
<evidence type="ECO:0008006" key="6">
    <source>
        <dbReference type="Google" id="ProtNLM"/>
    </source>
</evidence>
<feature type="repeat" description="ANK" evidence="3">
    <location>
        <begin position="166"/>
        <end position="198"/>
    </location>
</feature>